<dbReference type="EMBL" id="VJMH01007015">
    <property type="protein sequence ID" value="KAF0686140.1"/>
    <property type="molecule type" value="Genomic_DNA"/>
</dbReference>
<comment type="similarity">
    <text evidence="2 6">Belongs to the CTL (choline transporter-like) family.</text>
</comment>
<evidence type="ECO:0000313" key="8">
    <source>
        <dbReference type="EMBL" id="VFT98773.1"/>
    </source>
</evidence>
<dbReference type="InterPro" id="IPR007603">
    <property type="entry name" value="Choline_transptr-like"/>
</dbReference>
<keyword evidence="5 6" id="KW-0472">Membrane</keyword>
<name>A0A485LLB8_9STRA</name>
<feature type="transmembrane region" description="Helical" evidence="6">
    <location>
        <begin position="94"/>
        <end position="117"/>
    </location>
</feature>
<comment type="subcellular location">
    <subcellularLocation>
        <location evidence="6">Cell membrane</location>
        <topology evidence="6">Multi-pass membrane protein</topology>
    </subcellularLocation>
    <subcellularLocation>
        <location evidence="1">Membrane</location>
        <topology evidence="1">Multi-pass membrane protein</topology>
    </subcellularLocation>
</comment>
<feature type="transmembrane region" description="Helical" evidence="6">
    <location>
        <begin position="375"/>
        <end position="399"/>
    </location>
</feature>
<feature type="transmembrane region" description="Helical" evidence="6">
    <location>
        <begin position="411"/>
        <end position="437"/>
    </location>
</feature>
<dbReference type="Proteomes" id="UP000332933">
    <property type="component" value="Unassembled WGS sequence"/>
</dbReference>
<evidence type="ECO:0000256" key="1">
    <source>
        <dbReference type="ARBA" id="ARBA00004141"/>
    </source>
</evidence>
<dbReference type="PANTHER" id="PTHR12385:SF4">
    <property type="entry name" value="PROTEIN PNS1"/>
    <property type="match status" value="1"/>
</dbReference>
<protein>
    <recommendedName>
        <fullName evidence="6">Choline transporter-like protein</fullName>
    </recommendedName>
</protein>
<proteinExistence type="inferred from homology"/>
<dbReference type="AlphaFoldDB" id="A0A485LLB8"/>
<keyword evidence="9" id="KW-1185">Reference proteome</keyword>
<dbReference type="OrthoDB" id="44736at2759"/>
<evidence type="ECO:0000256" key="4">
    <source>
        <dbReference type="ARBA" id="ARBA00022989"/>
    </source>
</evidence>
<dbReference type="GO" id="GO:0005886">
    <property type="term" value="C:plasma membrane"/>
    <property type="evidence" value="ECO:0007669"/>
    <property type="project" value="UniProtKB-SubCell"/>
</dbReference>
<evidence type="ECO:0000313" key="7">
    <source>
        <dbReference type="EMBL" id="KAF0686140.1"/>
    </source>
</evidence>
<organism evidence="8 9">
    <name type="scientific">Aphanomyces stellatus</name>
    <dbReference type="NCBI Taxonomy" id="120398"/>
    <lineage>
        <taxon>Eukaryota</taxon>
        <taxon>Sar</taxon>
        <taxon>Stramenopiles</taxon>
        <taxon>Oomycota</taxon>
        <taxon>Saprolegniomycetes</taxon>
        <taxon>Saprolegniales</taxon>
        <taxon>Verrucalvaceae</taxon>
        <taxon>Aphanomyces</taxon>
    </lineage>
</organism>
<sequence>MKAAVAPEFKEGAKPVLSLKPEAPANANHWKDLPFAVAFVVHVLVVFVLMCALGVPLLKKDVAAIASATSSSSTVTTPVVAPNSGFSSDDMKTVLEVAAVLAVVASLVAFVMFNLVINNAKFVISFTLWFNFVLNIAFALFAIVAGIPVVAVIFFLLGLMAMCYRCFVRKRIPFAAANLQVGAAAVQQHYFVFPLAYALIVVQLIWIVVWAIALVGVATKVAPTNPNTNGTGFGTNCTLPKDCLSNVCGHTNSTTIGTTCLSPVAGGQVVVLFFMLVSFYWGITVIKNVLHTTVAGTVATWWVAGSNARGVTTGAFRRATTTSFGSVCFGSLIVAILQTLELIAKESLKQGDWVACVAQCILSCLRGIMEYINRWAFIYVGIYGYTFMEAGKHVFTLFHNRGLTAIVNDDLIGIALTFVSLASGVICGALGLAYATLDPAHASFSGAKVVFPILGLAFGIGVTLVPLSIVDSAVATVFVCFAEDPSAFARSHPELHNTMVDAWRVAHPDAMMAFYPA</sequence>
<evidence type="ECO:0000256" key="3">
    <source>
        <dbReference type="ARBA" id="ARBA00022692"/>
    </source>
</evidence>
<dbReference type="GO" id="GO:0022857">
    <property type="term" value="F:transmembrane transporter activity"/>
    <property type="evidence" value="ECO:0007669"/>
    <property type="project" value="UniProtKB-UniRule"/>
</dbReference>
<evidence type="ECO:0000256" key="5">
    <source>
        <dbReference type="ARBA" id="ARBA00023136"/>
    </source>
</evidence>
<feature type="transmembrane region" description="Helical" evidence="6">
    <location>
        <begin position="261"/>
        <end position="281"/>
    </location>
</feature>
<evidence type="ECO:0000256" key="2">
    <source>
        <dbReference type="ARBA" id="ARBA00007168"/>
    </source>
</evidence>
<reference evidence="8 9" key="1">
    <citation type="submission" date="2019-03" db="EMBL/GenBank/DDBJ databases">
        <authorList>
            <person name="Gaulin E."/>
            <person name="Dumas B."/>
        </authorList>
    </citation>
    <scope>NUCLEOTIDE SEQUENCE [LARGE SCALE GENOMIC DNA]</scope>
    <source>
        <strain evidence="8">CBS 568.67</strain>
    </source>
</reference>
<feature type="transmembrane region" description="Helical" evidence="6">
    <location>
        <begin position="449"/>
        <end position="482"/>
    </location>
</feature>
<feature type="transmembrane region" description="Helical" evidence="6">
    <location>
        <begin position="35"/>
        <end position="58"/>
    </location>
</feature>
<keyword evidence="3 6" id="KW-0812">Transmembrane</keyword>
<dbReference type="EMBL" id="CAADRA010007041">
    <property type="protein sequence ID" value="VFT98773.1"/>
    <property type="molecule type" value="Genomic_DNA"/>
</dbReference>
<feature type="transmembrane region" description="Helical" evidence="6">
    <location>
        <begin position="129"/>
        <end position="162"/>
    </location>
</feature>
<evidence type="ECO:0000313" key="9">
    <source>
        <dbReference type="Proteomes" id="UP000332933"/>
    </source>
</evidence>
<dbReference type="Pfam" id="PF04515">
    <property type="entry name" value="Choline_transpo"/>
    <property type="match status" value="1"/>
</dbReference>
<accession>A0A485LLB8</accession>
<dbReference type="PANTHER" id="PTHR12385">
    <property type="entry name" value="CHOLINE TRANSPORTER-LIKE (SLC FAMILY 44)"/>
    <property type="match status" value="1"/>
</dbReference>
<comment type="function">
    <text evidence="6">Choline transporter.</text>
</comment>
<feature type="transmembrane region" description="Helical" evidence="6">
    <location>
        <begin position="195"/>
        <end position="218"/>
    </location>
</feature>
<reference evidence="7" key="2">
    <citation type="submission" date="2019-06" db="EMBL/GenBank/DDBJ databases">
        <title>Genomics analysis of Aphanomyces spp. identifies a new class of oomycete effector associated with host adaptation.</title>
        <authorList>
            <person name="Gaulin E."/>
        </authorList>
    </citation>
    <scope>NUCLEOTIDE SEQUENCE</scope>
    <source>
        <strain evidence="7">CBS 578.67</strain>
    </source>
</reference>
<evidence type="ECO:0000256" key="6">
    <source>
        <dbReference type="RuleBase" id="RU368066"/>
    </source>
</evidence>
<keyword evidence="4 6" id="KW-1133">Transmembrane helix</keyword>
<gene>
    <name evidence="8" type="primary">Aste57867_22105</name>
    <name evidence="7" type="ORF">As57867_022036</name>
    <name evidence="8" type="ORF">ASTE57867_22105</name>
</gene>